<keyword evidence="4" id="KW-1185">Reference proteome</keyword>
<dbReference type="EMBL" id="JACCJB010000020">
    <property type="protein sequence ID" value="KAF6219162.1"/>
    <property type="molecule type" value="Genomic_DNA"/>
</dbReference>
<reference evidence="3 4" key="1">
    <citation type="journal article" date="2020" name="Genomics">
        <title>Complete, high-quality genomes from long-read metagenomic sequencing of two wolf lichen thalli reveals enigmatic genome architecture.</title>
        <authorList>
            <person name="McKenzie S.K."/>
            <person name="Walston R.F."/>
            <person name="Allen J.L."/>
        </authorList>
    </citation>
    <scope>NUCLEOTIDE SEQUENCE [LARGE SCALE GENOMIC DNA]</scope>
    <source>
        <strain evidence="3">WasteWater1</strain>
    </source>
</reference>
<name>A0A8H6C935_9LECA</name>
<proteinExistence type="predicted"/>
<evidence type="ECO:0000313" key="4">
    <source>
        <dbReference type="Proteomes" id="UP000593566"/>
    </source>
</evidence>
<feature type="domain" description="NACHT-NTPase and P-loop NTPases N-terminal" evidence="2">
    <location>
        <begin position="15"/>
        <end position="125"/>
    </location>
</feature>
<dbReference type="RefSeq" id="XP_037148597.1">
    <property type="nucleotide sequence ID" value="XM_037295899.1"/>
</dbReference>
<organism evidence="3 4">
    <name type="scientific">Letharia lupina</name>
    <dbReference type="NCBI Taxonomy" id="560253"/>
    <lineage>
        <taxon>Eukaryota</taxon>
        <taxon>Fungi</taxon>
        <taxon>Dikarya</taxon>
        <taxon>Ascomycota</taxon>
        <taxon>Pezizomycotina</taxon>
        <taxon>Lecanoromycetes</taxon>
        <taxon>OSLEUM clade</taxon>
        <taxon>Lecanoromycetidae</taxon>
        <taxon>Lecanorales</taxon>
        <taxon>Lecanorineae</taxon>
        <taxon>Parmeliaceae</taxon>
        <taxon>Letharia</taxon>
    </lineage>
</organism>
<dbReference type="AlphaFoldDB" id="A0A8H6C935"/>
<sequence length="588" mass="65944">MEGLSAAASSIAVVSLAVQLADSVKKLCNFWESIKEAPSDIKEISTDLELLSGVLTDIACEAQHVGPNATLLASLDACSFKVKRLVTLLNEIEPGFASTSSRVRKWTAFKAVLKSGKLTKLQEALERLNGTLLLVQQNQNSRLGRNRHITLEQSLVTITQGIPDISMQQHSQIAGRLPGTASALSNHSALRAEERHVTDDSAGGLYLVPGEKQGFSGPWSARPKQAKIKRNLRGPESATGCFLGTIRATSSITLSTTREADSVTSCRDTNQEEYETSYMISPAPWLMRLGIHYVYCEGDVSLVLERGPDLHQLGLDNDYTPYKESPTSIAMYSSWAFSYWLRGFVSHGVDLENFVDQELERYPMVHAGWGGTLHKLLAHDHRPGLHLAKFWTCSDCNEYIRSLRVQPHWTHFLEDFKLGLHRDSTALPISRLGEEEITNLDTRRDAVGTAGDAAIVDHDELPPKPKLKEDPGENHTTMATRPTCRYFRDEVVCMDCWLYYERTGTRYQPSNDENESENKSSSSQGDSSEDGFSPFHIHSWKAFRFQGMYSKKTYPQIERWKVDLGRWSSGQGMYVFELCSIFFIKEMM</sequence>
<comment type="caution">
    <text evidence="3">The sequence shown here is derived from an EMBL/GenBank/DDBJ whole genome shotgun (WGS) entry which is preliminary data.</text>
</comment>
<feature type="region of interest" description="Disordered" evidence="1">
    <location>
        <begin position="508"/>
        <end position="530"/>
    </location>
</feature>
<gene>
    <name evidence="3" type="ORF">HO133_004987</name>
</gene>
<evidence type="ECO:0000259" key="2">
    <source>
        <dbReference type="Pfam" id="PF17107"/>
    </source>
</evidence>
<dbReference type="InterPro" id="IPR031352">
    <property type="entry name" value="SesA"/>
</dbReference>
<dbReference type="Proteomes" id="UP000593566">
    <property type="component" value="Unassembled WGS sequence"/>
</dbReference>
<accession>A0A8H6C935</accession>
<protein>
    <recommendedName>
        <fullName evidence="2">NACHT-NTPase and P-loop NTPases N-terminal domain-containing protein</fullName>
    </recommendedName>
</protein>
<evidence type="ECO:0000256" key="1">
    <source>
        <dbReference type="SAM" id="MobiDB-lite"/>
    </source>
</evidence>
<evidence type="ECO:0000313" key="3">
    <source>
        <dbReference type="EMBL" id="KAF6219162.1"/>
    </source>
</evidence>
<dbReference type="Pfam" id="PF17107">
    <property type="entry name" value="SesA"/>
    <property type="match status" value="1"/>
</dbReference>
<dbReference type="GeneID" id="59333393"/>